<evidence type="ECO:0000256" key="1">
    <source>
        <dbReference type="SAM" id="MobiDB-lite"/>
    </source>
</evidence>
<evidence type="ECO:0000313" key="2">
    <source>
        <dbReference type="EMBL" id="KAH3787010.1"/>
    </source>
</evidence>
<comment type="caution">
    <text evidence="2">The sequence shown here is derived from an EMBL/GenBank/DDBJ whole genome shotgun (WGS) entry which is preliminary data.</text>
</comment>
<dbReference type="EMBL" id="JAIWYP010000008">
    <property type="protein sequence ID" value="KAH3787010.1"/>
    <property type="molecule type" value="Genomic_DNA"/>
</dbReference>
<sequence>MFFLDEHILMSELSKIQSPKEHFLTIETAVYIYVKHSYFANFKRLFAVCFLHHPLKIVATGCIESFGSSSSSQFHVGPNSAGDHINLK</sequence>
<accession>A0A9D4IUB8</accession>
<proteinExistence type="predicted"/>
<protein>
    <submittedName>
        <fullName evidence="2">Uncharacterized protein</fullName>
    </submittedName>
</protein>
<reference evidence="2" key="2">
    <citation type="submission" date="2020-11" db="EMBL/GenBank/DDBJ databases">
        <authorList>
            <person name="McCartney M.A."/>
            <person name="Auch B."/>
            <person name="Kono T."/>
            <person name="Mallez S."/>
            <person name="Becker A."/>
            <person name="Gohl D.M."/>
            <person name="Silverstein K.A.T."/>
            <person name="Koren S."/>
            <person name="Bechman K.B."/>
            <person name="Herman A."/>
            <person name="Abrahante J.E."/>
            <person name="Garbe J."/>
        </authorList>
    </citation>
    <scope>NUCLEOTIDE SEQUENCE</scope>
    <source>
        <strain evidence="2">Duluth1</strain>
        <tissue evidence="2">Whole animal</tissue>
    </source>
</reference>
<dbReference type="Proteomes" id="UP000828390">
    <property type="component" value="Unassembled WGS sequence"/>
</dbReference>
<feature type="region of interest" description="Disordered" evidence="1">
    <location>
        <begin position="68"/>
        <end position="88"/>
    </location>
</feature>
<organism evidence="2 3">
    <name type="scientific">Dreissena polymorpha</name>
    <name type="common">Zebra mussel</name>
    <name type="synonym">Mytilus polymorpha</name>
    <dbReference type="NCBI Taxonomy" id="45954"/>
    <lineage>
        <taxon>Eukaryota</taxon>
        <taxon>Metazoa</taxon>
        <taxon>Spiralia</taxon>
        <taxon>Lophotrochozoa</taxon>
        <taxon>Mollusca</taxon>
        <taxon>Bivalvia</taxon>
        <taxon>Autobranchia</taxon>
        <taxon>Heteroconchia</taxon>
        <taxon>Euheterodonta</taxon>
        <taxon>Imparidentia</taxon>
        <taxon>Neoheterodontei</taxon>
        <taxon>Myida</taxon>
        <taxon>Dreissenoidea</taxon>
        <taxon>Dreissenidae</taxon>
        <taxon>Dreissena</taxon>
    </lineage>
</organism>
<gene>
    <name evidence="2" type="ORF">DPMN_165129</name>
</gene>
<keyword evidence="3" id="KW-1185">Reference proteome</keyword>
<evidence type="ECO:0000313" key="3">
    <source>
        <dbReference type="Proteomes" id="UP000828390"/>
    </source>
</evidence>
<name>A0A9D4IUB8_DREPO</name>
<reference evidence="2" key="1">
    <citation type="journal article" date="2019" name="bioRxiv">
        <title>The Genome of the Zebra Mussel, Dreissena polymorpha: A Resource for Invasive Species Research.</title>
        <authorList>
            <person name="McCartney M.A."/>
            <person name="Auch B."/>
            <person name="Kono T."/>
            <person name="Mallez S."/>
            <person name="Zhang Y."/>
            <person name="Obille A."/>
            <person name="Becker A."/>
            <person name="Abrahante J.E."/>
            <person name="Garbe J."/>
            <person name="Badalamenti J.P."/>
            <person name="Herman A."/>
            <person name="Mangelson H."/>
            <person name="Liachko I."/>
            <person name="Sullivan S."/>
            <person name="Sone E.D."/>
            <person name="Koren S."/>
            <person name="Silverstein K.A.T."/>
            <person name="Beckman K.B."/>
            <person name="Gohl D.M."/>
        </authorList>
    </citation>
    <scope>NUCLEOTIDE SEQUENCE</scope>
    <source>
        <strain evidence="2">Duluth1</strain>
        <tissue evidence="2">Whole animal</tissue>
    </source>
</reference>
<dbReference type="AlphaFoldDB" id="A0A9D4IUB8"/>